<dbReference type="AlphaFoldDB" id="A0AA45L6Q6"/>
<accession>A0AA45L6Q6</accession>
<organism evidence="3 4">
    <name type="scientific">Actinosynnema pretiosum subsp. pretiosum</name>
    <dbReference type="NCBI Taxonomy" id="103721"/>
    <lineage>
        <taxon>Bacteria</taxon>
        <taxon>Bacillati</taxon>
        <taxon>Actinomycetota</taxon>
        <taxon>Actinomycetes</taxon>
        <taxon>Pseudonocardiales</taxon>
        <taxon>Pseudonocardiaceae</taxon>
        <taxon>Actinosynnema</taxon>
    </lineage>
</organism>
<dbReference type="GO" id="GO:0006355">
    <property type="term" value="P:regulation of DNA-templated transcription"/>
    <property type="evidence" value="ECO:0007669"/>
    <property type="project" value="InterPro"/>
</dbReference>
<gene>
    <name evidence="3" type="ORF">KCV87_33455</name>
</gene>
<feature type="domain" description="HTH luxR-type" evidence="2">
    <location>
        <begin position="329"/>
        <end position="378"/>
    </location>
</feature>
<dbReference type="Proteomes" id="UP000677152">
    <property type="component" value="Chromosome"/>
</dbReference>
<evidence type="ECO:0000313" key="4">
    <source>
        <dbReference type="Proteomes" id="UP000677152"/>
    </source>
</evidence>
<sequence>MSPDVEGDGGSELRRRFRDSLRVRAAARERSAARLGAPPSLPEGGAAPASAARNAPEPVPVPEPAPGSFDLYEWSLGRGSFTIADAARELDCDPDDVKSIVANLLSLHLVHPFHDHDGGFVPVDPVTASTSLLAPIEIELLDRRATVNRLRTDLERMSAVFRSSPFGNQRGASMDIVQDLDVVHGLLREAAANCSSEVVSMQPGGGRSARELAEARQRDLDLLDRGVRMRVLYQHTARFDPTTREHVALLSGSGAEFRTVEALFTRLIVFDRTVAFVPADDVVRGAAAVVRDPALVAFFYSCFEHAWISAKTFDAQRHAVDSIGDDLKVEIVRMLVDGAKDDAIARRLGLSVRTTRKHIAQLMQRFGAASRFQFGYQVKAHNLLP</sequence>
<evidence type="ECO:0000259" key="2">
    <source>
        <dbReference type="SMART" id="SM00421"/>
    </source>
</evidence>
<proteinExistence type="predicted"/>
<evidence type="ECO:0000313" key="3">
    <source>
        <dbReference type="EMBL" id="QUF04190.1"/>
    </source>
</evidence>
<protein>
    <recommendedName>
        <fullName evidence="2">HTH luxR-type domain-containing protein</fullName>
    </recommendedName>
</protein>
<dbReference type="InterPro" id="IPR036388">
    <property type="entry name" value="WH-like_DNA-bd_sf"/>
</dbReference>
<feature type="region of interest" description="Disordered" evidence="1">
    <location>
        <begin position="28"/>
        <end position="66"/>
    </location>
</feature>
<dbReference type="PANTHER" id="PTHR34293:SF1">
    <property type="entry name" value="HTH-TYPE TRANSCRIPTIONAL REGULATOR TRMBL2"/>
    <property type="match status" value="1"/>
</dbReference>
<dbReference type="Gene3D" id="1.10.10.10">
    <property type="entry name" value="Winged helix-like DNA-binding domain superfamily/Winged helix DNA-binding domain"/>
    <property type="match status" value="1"/>
</dbReference>
<dbReference type="InterPro" id="IPR051797">
    <property type="entry name" value="TrmB-like"/>
</dbReference>
<dbReference type="Pfam" id="PF00196">
    <property type="entry name" value="GerE"/>
    <property type="match status" value="1"/>
</dbReference>
<reference evidence="3" key="1">
    <citation type="submission" date="2021-04" db="EMBL/GenBank/DDBJ databases">
        <title>Genomic sequence of Actinosynnema pretiosum subsp. pretiosum ATCC 31280 (C-14919).</title>
        <authorList>
            <person name="Bai L."/>
            <person name="Wang X."/>
            <person name="Xiao Y."/>
        </authorList>
    </citation>
    <scope>NUCLEOTIDE SEQUENCE</scope>
    <source>
        <strain evidence="3">ATCC 31280</strain>
    </source>
</reference>
<dbReference type="InterPro" id="IPR000792">
    <property type="entry name" value="Tscrpt_reg_LuxR_C"/>
</dbReference>
<dbReference type="SMART" id="SM00421">
    <property type="entry name" value="HTH_LUXR"/>
    <property type="match status" value="1"/>
</dbReference>
<dbReference type="GO" id="GO:0003677">
    <property type="term" value="F:DNA binding"/>
    <property type="evidence" value="ECO:0007669"/>
    <property type="project" value="InterPro"/>
</dbReference>
<dbReference type="PANTHER" id="PTHR34293">
    <property type="entry name" value="HTH-TYPE TRANSCRIPTIONAL REGULATOR TRMBL2"/>
    <property type="match status" value="1"/>
</dbReference>
<dbReference type="SUPFAM" id="SSF56024">
    <property type="entry name" value="Phospholipase D/nuclease"/>
    <property type="match status" value="1"/>
</dbReference>
<dbReference type="EMBL" id="CP073249">
    <property type="protein sequence ID" value="QUF04190.1"/>
    <property type="molecule type" value="Genomic_DNA"/>
</dbReference>
<dbReference type="SUPFAM" id="SSF46894">
    <property type="entry name" value="C-terminal effector domain of the bipartite response regulators"/>
    <property type="match status" value="1"/>
</dbReference>
<feature type="compositionally biased region" description="Low complexity" evidence="1">
    <location>
        <begin position="33"/>
        <end position="56"/>
    </location>
</feature>
<dbReference type="CDD" id="cd06170">
    <property type="entry name" value="LuxR_C_like"/>
    <property type="match status" value="1"/>
</dbReference>
<dbReference type="InterPro" id="IPR016032">
    <property type="entry name" value="Sig_transdc_resp-reg_C-effctor"/>
</dbReference>
<evidence type="ECO:0000256" key="1">
    <source>
        <dbReference type="SAM" id="MobiDB-lite"/>
    </source>
</evidence>
<name>A0AA45L6Q6_9PSEU</name>